<dbReference type="AlphaFoldDB" id="A0A9W9ZTI1"/>
<organism evidence="1 2">
    <name type="scientific">Desmophyllum pertusum</name>
    <dbReference type="NCBI Taxonomy" id="174260"/>
    <lineage>
        <taxon>Eukaryota</taxon>
        <taxon>Metazoa</taxon>
        <taxon>Cnidaria</taxon>
        <taxon>Anthozoa</taxon>
        <taxon>Hexacorallia</taxon>
        <taxon>Scleractinia</taxon>
        <taxon>Caryophylliina</taxon>
        <taxon>Caryophylliidae</taxon>
        <taxon>Desmophyllum</taxon>
    </lineage>
</organism>
<keyword evidence="2" id="KW-1185">Reference proteome</keyword>
<dbReference type="InterPro" id="IPR038765">
    <property type="entry name" value="Papain-like_cys_pep_sf"/>
</dbReference>
<dbReference type="SUPFAM" id="SSF54001">
    <property type="entry name" value="Cysteine proteinases"/>
    <property type="match status" value="1"/>
</dbReference>
<proteinExistence type="predicted"/>
<dbReference type="EMBL" id="MU825875">
    <property type="protein sequence ID" value="KAJ7386854.1"/>
    <property type="molecule type" value="Genomic_DNA"/>
</dbReference>
<sequence>MPWPEYLEAMARDGTYGDHITLQAAADIYSIEIYVASSLGPDAAIVTSPSASIPIVRIHLGHYAEDHREHYVCIDGGVLLSDEEQLEEQQQEDEQEVDASAVQELLVSLPIHFVRDNEDGMVMNGNNDTSNTNRYSLPNEILDIIIHMAISSSGFSWPDHICHVYNKLCNVNSRFRAITQRLVSRLPHVYFSSGGETGIVSVRRLMKQFGPKT</sequence>
<dbReference type="Proteomes" id="UP001163046">
    <property type="component" value="Unassembled WGS sequence"/>
</dbReference>
<evidence type="ECO:0000313" key="2">
    <source>
        <dbReference type="Proteomes" id="UP001163046"/>
    </source>
</evidence>
<accession>A0A9W9ZTI1</accession>
<comment type="caution">
    <text evidence="1">The sequence shown here is derived from an EMBL/GenBank/DDBJ whole genome shotgun (WGS) entry which is preliminary data.</text>
</comment>
<protein>
    <submittedName>
        <fullName evidence="1">Uncharacterized protein</fullName>
    </submittedName>
</protein>
<dbReference type="Gene3D" id="3.90.70.80">
    <property type="match status" value="1"/>
</dbReference>
<gene>
    <name evidence="1" type="ORF">OS493_006886</name>
</gene>
<evidence type="ECO:0000313" key="1">
    <source>
        <dbReference type="EMBL" id="KAJ7386854.1"/>
    </source>
</evidence>
<reference evidence="1" key="1">
    <citation type="submission" date="2023-01" db="EMBL/GenBank/DDBJ databases">
        <title>Genome assembly of the deep-sea coral Lophelia pertusa.</title>
        <authorList>
            <person name="Herrera S."/>
            <person name="Cordes E."/>
        </authorList>
    </citation>
    <scope>NUCLEOTIDE SEQUENCE</scope>
    <source>
        <strain evidence="1">USNM1676648</strain>
        <tissue evidence="1">Polyp</tissue>
    </source>
</reference>
<name>A0A9W9ZTI1_9CNID</name>
<dbReference type="CDD" id="cd22758">
    <property type="entry name" value="OTU_232R-like"/>
    <property type="match status" value="1"/>
</dbReference>
<dbReference type="OrthoDB" id="5990147at2759"/>